<gene>
    <name evidence="4" type="ORF">V8V93_16690</name>
</gene>
<protein>
    <submittedName>
        <fullName evidence="4">Glycosyltransferase family 1 protein</fullName>
    </submittedName>
</protein>
<dbReference type="Pfam" id="PF00534">
    <property type="entry name" value="Glycos_transf_1"/>
    <property type="match status" value="1"/>
</dbReference>
<keyword evidence="5" id="KW-1185">Reference proteome</keyword>
<feature type="domain" description="Glycosyl transferase family 1" evidence="2">
    <location>
        <begin position="182"/>
        <end position="334"/>
    </location>
</feature>
<dbReference type="Gene3D" id="3.40.50.2000">
    <property type="entry name" value="Glycogen Phosphorylase B"/>
    <property type="match status" value="2"/>
</dbReference>
<dbReference type="Pfam" id="PF13439">
    <property type="entry name" value="Glyco_transf_4"/>
    <property type="match status" value="1"/>
</dbReference>
<dbReference type="Proteomes" id="UP001385389">
    <property type="component" value="Chromosome"/>
</dbReference>
<organism evidence="4 5">
    <name type="scientific">Pseudodesulfovibrio methanolicus</name>
    <dbReference type="NCBI Taxonomy" id="3126690"/>
    <lineage>
        <taxon>Bacteria</taxon>
        <taxon>Pseudomonadati</taxon>
        <taxon>Thermodesulfobacteriota</taxon>
        <taxon>Desulfovibrionia</taxon>
        <taxon>Desulfovibrionales</taxon>
        <taxon>Desulfovibrionaceae</taxon>
    </lineage>
</organism>
<evidence type="ECO:0000259" key="2">
    <source>
        <dbReference type="Pfam" id="PF00534"/>
    </source>
</evidence>
<sequence>MLTIDCRMADHSGIGTYIKNLVPRLASRLTSLSLTLMGAPDSLRRLLVEYGATNVSFLPFDEPIYSIREQLTLPFAIPRSTKLFWAPHYNIPALYPGRILTTVHDICHLAIKDVHASPLVRMYAALMFRAVRRRSIKIVTVSEFTKSELVSKLGYDPQAVQVIWNGVDDVWRRSRIADGYREPYLVYVGNIKPHKNLKRLVKAFQRISRQIPHKLLLVGRYDGFVSGFQDLDELMPCDRIELAGELDQDDLIRTVAGASALIMPSLYEGFGLPAAEAMSCGCPVLAANATSLPEVCGKAAFYFDPYSVDDMAGTILDFVRDEGGQARLKAEGYRQAESFDWSRAADQLCNLVTDII</sequence>
<reference evidence="4 5" key="1">
    <citation type="submission" date="2024-03" db="EMBL/GenBank/DDBJ databases">
        <title>Phenotype and Genome Characterization of a Sulfate-Reducing Bacterium Pseudodesulfovibrio sp. strain 5S69, isolated from Petroleum Reservoir in Tatarstan (Russia).</title>
        <authorList>
            <person name="Bidzhieva S.K."/>
            <person name="Kadnikov V."/>
            <person name="Tourova T.P."/>
            <person name="Samigullina S.R."/>
            <person name="Sokolova D.S."/>
            <person name="Poltaraus A.B."/>
            <person name="Avtukh A.N."/>
            <person name="Tereshina V.M."/>
            <person name="Mardanov A.V."/>
            <person name="Nazina T.N."/>
        </authorList>
    </citation>
    <scope>NUCLEOTIDE SEQUENCE [LARGE SCALE GENOMIC DNA]</scope>
    <source>
        <strain evidence="4 5">5S69</strain>
    </source>
</reference>
<keyword evidence="1" id="KW-0808">Transferase</keyword>
<dbReference type="CDD" id="cd03809">
    <property type="entry name" value="GT4_MtfB-like"/>
    <property type="match status" value="1"/>
</dbReference>
<dbReference type="InterPro" id="IPR001296">
    <property type="entry name" value="Glyco_trans_1"/>
</dbReference>
<dbReference type="InterPro" id="IPR028098">
    <property type="entry name" value="Glyco_trans_4-like_N"/>
</dbReference>
<accession>A0ABZ2IXA7</accession>
<evidence type="ECO:0000259" key="3">
    <source>
        <dbReference type="Pfam" id="PF13439"/>
    </source>
</evidence>
<dbReference type="SUPFAM" id="SSF53756">
    <property type="entry name" value="UDP-Glycosyltransferase/glycogen phosphorylase"/>
    <property type="match status" value="1"/>
</dbReference>
<name>A0ABZ2IXA7_9BACT</name>
<dbReference type="PANTHER" id="PTHR46401">
    <property type="entry name" value="GLYCOSYLTRANSFERASE WBBK-RELATED"/>
    <property type="match status" value="1"/>
</dbReference>
<dbReference type="RefSeq" id="WP_338667750.1">
    <property type="nucleotide sequence ID" value="NZ_CP146609.1"/>
</dbReference>
<dbReference type="EMBL" id="CP146609">
    <property type="protein sequence ID" value="WWX22069.1"/>
    <property type="molecule type" value="Genomic_DNA"/>
</dbReference>
<feature type="domain" description="Glycosyltransferase subfamily 4-like N-terminal" evidence="3">
    <location>
        <begin position="13"/>
        <end position="169"/>
    </location>
</feature>
<proteinExistence type="predicted"/>
<evidence type="ECO:0000256" key="1">
    <source>
        <dbReference type="ARBA" id="ARBA00022679"/>
    </source>
</evidence>
<dbReference type="PANTHER" id="PTHR46401:SF2">
    <property type="entry name" value="GLYCOSYLTRANSFERASE WBBK-RELATED"/>
    <property type="match status" value="1"/>
</dbReference>
<evidence type="ECO:0000313" key="4">
    <source>
        <dbReference type="EMBL" id="WWX22069.1"/>
    </source>
</evidence>
<evidence type="ECO:0000313" key="5">
    <source>
        <dbReference type="Proteomes" id="UP001385389"/>
    </source>
</evidence>